<accession>A0ABR6TNI4</accession>
<dbReference type="InterPro" id="IPR047735">
    <property type="entry name" value="GrdX-like"/>
</dbReference>
<dbReference type="Proteomes" id="UP000713904">
    <property type="component" value="Unassembled WGS sequence"/>
</dbReference>
<name>A0ABR6TNI4_9FIRM</name>
<gene>
    <name evidence="1" type="ORF">HLB29_07525</name>
</gene>
<dbReference type="EMBL" id="JABGBW010000007">
    <property type="protein sequence ID" value="MBC2576536.1"/>
    <property type="molecule type" value="Genomic_DNA"/>
</dbReference>
<reference evidence="1 2" key="1">
    <citation type="submission" date="2020-05" db="EMBL/GenBank/DDBJ databases">
        <title>Draft genome of xy-202 and genomic insight in genome of the genus Peptostreptococcus.</title>
        <authorList>
            <person name="Zhang Z."/>
        </authorList>
    </citation>
    <scope>NUCLEOTIDE SEQUENCE [LARGE SCALE GENOMIC DNA]</scope>
    <source>
        <strain evidence="1 2">DSM 27025</strain>
    </source>
</reference>
<proteinExistence type="predicted"/>
<keyword evidence="2" id="KW-1185">Reference proteome</keyword>
<dbReference type="RefSeq" id="WP_185624558.1">
    <property type="nucleotide sequence ID" value="NZ_JABGBW010000007.1"/>
</dbReference>
<evidence type="ECO:0000313" key="2">
    <source>
        <dbReference type="Proteomes" id="UP000713904"/>
    </source>
</evidence>
<evidence type="ECO:0000313" key="1">
    <source>
        <dbReference type="EMBL" id="MBC2576536.1"/>
    </source>
</evidence>
<dbReference type="NCBIfam" id="NF038093">
    <property type="entry name" value="GrdX"/>
    <property type="match status" value="1"/>
</dbReference>
<comment type="caution">
    <text evidence="1">The sequence shown here is derived from an EMBL/GenBank/DDBJ whole genome shotgun (WGS) entry which is preliminary data.</text>
</comment>
<sequence>MLLITNNKKFFEIQEYLESNNIELLYDDIDYIGILEKCRNLIHQGYEMLTHPLYGSVKPNETIYRSIVLSKGKSLDYISLGLIEEAIETAKKFNKNKNTPLWIESVKEDFRVIDFDLISKTINRIIN</sequence>
<protein>
    <submittedName>
        <fullName evidence="1">Glycine reductase</fullName>
    </submittedName>
</protein>
<organism evidence="1 2">
    <name type="scientific">Peptostreptococcus canis</name>
    <dbReference type="NCBI Taxonomy" id="1159213"/>
    <lineage>
        <taxon>Bacteria</taxon>
        <taxon>Bacillati</taxon>
        <taxon>Bacillota</taxon>
        <taxon>Clostridia</taxon>
        <taxon>Peptostreptococcales</taxon>
        <taxon>Peptostreptococcaceae</taxon>
        <taxon>Peptostreptococcus</taxon>
    </lineage>
</organism>